<dbReference type="KEGG" id="vg:65102700"/>
<keyword evidence="4" id="KW-1185">Reference proteome</keyword>
<dbReference type="RefSeq" id="YP_010087416.1">
    <property type="nucleotide sequence ID" value="NC_055554.1"/>
</dbReference>
<dbReference type="Pfam" id="PF05734">
    <property type="entry name" value="DUF832"/>
    <property type="match status" value="1"/>
</dbReference>
<keyword evidence="2" id="KW-1133">Transmembrane helix</keyword>
<reference evidence="3" key="1">
    <citation type="submission" date="2017-11" db="EMBL/GenBank/DDBJ databases">
        <title>The distinct marsupial branch of gammaherpesviruses includes novel host-derived genes seldom found in other viruses.</title>
        <authorList>
            <person name="Vaz P.K."/>
        </authorList>
    </citation>
    <scope>NUCLEOTIDE SEQUENCE</scope>
    <source>
        <strain evidence="3">V3187/11</strain>
    </source>
</reference>
<dbReference type="Proteomes" id="UP000679767">
    <property type="component" value="Segment"/>
</dbReference>
<dbReference type="GeneID" id="65102700"/>
<evidence type="ECO:0000256" key="1">
    <source>
        <dbReference type="SAM" id="MobiDB-lite"/>
    </source>
</evidence>
<keyword evidence="2" id="KW-0472">Membrane</keyword>
<feature type="compositionally biased region" description="Low complexity" evidence="1">
    <location>
        <begin position="404"/>
        <end position="415"/>
    </location>
</feature>
<feature type="region of interest" description="Disordered" evidence="1">
    <location>
        <begin position="397"/>
        <end position="431"/>
    </location>
</feature>
<dbReference type="InterPro" id="IPR008550">
    <property type="entry name" value="Herpesvirus_BRRF2-like"/>
</dbReference>
<feature type="transmembrane region" description="Helical" evidence="2">
    <location>
        <begin position="205"/>
        <end position="223"/>
    </location>
</feature>
<protein>
    <submittedName>
        <fullName evidence="3">DUF832</fullName>
    </submittedName>
</protein>
<accession>A0A3S8D7P5</accession>
<evidence type="ECO:0000313" key="3">
    <source>
        <dbReference type="EMBL" id="AZB49146.1"/>
    </source>
</evidence>
<name>A0A3S8D7P5_9GAMA</name>
<gene>
    <name evidence="3" type="primary">ORF48</name>
</gene>
<sequence length="443" mass="49234">MSRVCPGVSNMAKLPIFDVSGIGLTKKKKFVEDFIRHGQLGCVLTAMKGTFGAIENVDFISTLFLLFCQKIQWLREHGRVVQQAANCCEVAINLASGLHSLKDVRPDSMLREAIGKYTDLLKSSCGCTECRALCDHLAKVSPYNRLPKIIPHVHECDVYIKASAIHTAMTLHNWNHLEIAPLDLVPDISLFHGLPASERNTACKLVVLIYLSWVYSIVSYYFVDWISAIRCILKSGCRARKELTSVLESEFLPSTLHSALRSIRCKFPHDVVDCQIPETFDVSMHDFGVASIDSHEVQELITKIGNGSGTLSHSADVEVSSHKSVAHEDQDVEDQGGYIWDDLAVSGASEVSNGQLTDLIQGVSDLQFSVDLDDVNNPEYDYLDLPEFEMELYKKDSETGSDGDVQTVDQVQESTQVEEESLQVDDHGAKGDDLVNFYTRKTI</sequence>
<dbReference type="EMBL" id="MG452721">
    <property type="protein sequence ID" value="AZB49146.1"/>
    <property type="molecule type" value="Genomic_DNA"/>
</dbReference>
<organism evidence="3">
    <name type="scientific">Vombatid gammaherpesvirus 1</name>
    <dbReference type="NCBI Taxonomy" id="2052651"/>
    <lineage>
        <taxon>Viruses</taxon>
        <taxon>Duplodnaviria</taxon>
        <taxon>Heunggongvirae</taxon>
        <taxon>Peploviricota</taxon>
        <taxon>Herviviricetes</taxon>
        <taxon>Herpesvirales</taxon>
        <taxon>Orthoherpesviridae</taxon>
        <taxon>Gammaherpesvirinae</taxon>
        <taxon>Manticavirus</taxon>
        <taxon>Manticavirus vombatidgamma1</taxon>
    </lineage>
</organism>
<evidence type="ECO:0000256" key="2">
    <source>
        <dbReference type="SAM" id="Phobius"/>
    </source>
</evidence>
<keyword evidence="2" id="KW-0812">Transmembrane</keyword>
<evidence type="ECO:0000313" key="4">
    <source>
        <dbReference type="Proteomes" id="UP000679767"/>
    </source>
</evidence>
<proteinExistence type="predicted"/>